<evidence type="ECO:0000256" key="4">
    <source>
        <dbReference type="ARBA" id="ARBA00022456"/>
    </source>
</evidence>
<dbReference type="GO" id="GO:0003995">
    <property type="term" value="F:acyl-CoA dehydrogenase activity"/>
    <property type="evidence" value="ECO:0007669"/>
    <property type="project" value="InterPro"/>
</dbReference>
<evidence type="ECO:0000313" key="12">
    <source>
        <dbReference type="EMBL" id="SFL57783.1"/>
    </source>
</evidence>
<dbReference type="AlphaFoldDB" id="A0A1I4IUX3"/>
<evidence type="ECO:0000256" key="3">
    <source>
        <dbReference type="ARBA" id="ARBA00009347"/>
    </source>
</evidence>
<dbReference type="RefSeq" id="WP_093090967.1">
    <property type="nucleotide sequence ID" value="NZ_FOTQ01000001.1"/>
</dbReference>
<dbReference type="PROSITE" id="PS00073">
    <property type="entry name" value="ACYL_COA_DH_2"/>
    <property type="match status" value="1"/>
</dbReference>
<comment type="cofactor">
    <cofactor evidence="1 8">
        <name>FAD</name>
        <dbReference type="ChEBI" id="CHEBI:57692"/>
    </cofactor>
</comment>
<dbReference type="Gene3D" id="1.10.540.10">
    <property type="entry name" value="Acyl-CoA dehydrogenase/oxidase, N-terminal domain"/>
    <property type="match status" value="1"/>
</dbReference>
<dbReference type="PANTHER" id="PTHR43884">
    <property type="entry name" value="ACYL-COA DEHYDROGENASE"/>
    <property type="match status" value="1"/>
</dbReference>
<evidence type="ECO:0000256" key="6">
    <source>
        <dbReference type="ARBA" id="ARBA00022827"/>
    </source>
</evidence>
<dbReference type="InterPro" id="IPR036250">
    <property type="entry name" value="AcylCo_DH-like_C"/>
</dbReference>
<name>A0A1I4IUX3_9RHOB</name>
<evidence type="ECO:0000313" key="13">
    <source>
        <dbReference type="Proteomes" id="UP000199144"/>
    </source>
</evidence>
<evidence type="ECO:0000256" key="5">
    <source>
        <dbReference type="ARBA" id="ARBA00022630"/>
    </source>
</evidence>
<reference evidence="12 13" key="1">
    <citation type="submission" date="2016-10" db="EMBL/GenBank/DDBJ databases">
        <authorList>
            <person name="de Groot N.N."/>
        </authorList>
    </citation>
    <scope>NUCLEOTIDE SEQUENCE [LARGE SCALE GENOMIC DNA]</scope>
    <source>
        <strain evidence="12 13">DSM 15283</strain>
    </source>
</reference>
<organism evidence="12 13">
    <name type="scientific">Shimia aestuarii</name>
    <dbReference type="NCBI Taxonomy" id="254406"/>
    <lineage>
        <taxon>Bacteria</taxon>
        <taxon>Pseudomonadati</taxon>
        <taxon>Pseudomonadota</taxon>
        <taxon>Alphaproteobacteria</taxon>
        <taxon>Rhodobacterales</taxon>
        <taxon>Roseobacteraceae</taxon>
    </lineage>
</organism>
<evidence type="ECO:0008006" key="14">
    <source>
        <dbReference type="Google" id="ProtNLM"/>
    </source>
</evidence>
<keyword evidence="13" id="KW-1185">Reference proteome</keyword>
<protein>
    <recommendedName>
        <fullName evidence="14">Acyl-CoA dehydrogenase</fullName>
    </recommendedName>
</protein>
<dbReference type="PROSITE" id="PS00072">
    <property type="entry name" value="ACYL_COA_DH_1"/>
    <property type="match status" value="1"/>
</dbReference>
<comment type="pathway">
    <text evidence="2">Amino-acid degradation; L-valine degradation.</text>
</comment>
<dbReference type="GO" id="GO:0050660">
    <property type="term" value="F:flavin adenine dinucleotide binding"/>
    <property type="evidence" value="ECO:0007669"/>
    <property type="project" value="InterPro"/>
</dbReference>
<feature type="domain" description="Acyl-CoA dehydrogenase/oxidase N-terminal" evidence="11">
    <location>
        <begin position="14"/>
        <end position="125"/>
    </location>
</feature>
<keyword evidence="4" id="KW-0101">Branched-chain amino acid catabolism</keyword>
<dbReference type="PIRSF" id="PIRSF016578">
    <property type="entry name" value="HsaA"/>
    <property type="match status" value="1"/>
</dbReference>
<dbReference type="EMBL" id="FOTQ01000001">
    <property type="protein sequence ID" value="SFL57783.1"/>
    <property type="molecule type" value="Genomic_DNA"/>
</dbReference>
<evidence type="ECO:0000256" key="1">
    <source>
        <dbReference type="ARBA" id="ARBA00001974"/>
    </source>
</evidence>
<dbReference type="SUPFAM" id="SSF56645">
    <property type="entry name" value="Acyl-CoA dehydrogenase NM domain-like"/>
    <property type="match status" value="1"/>
</dbReference>
<dbReference type="GO" id="GO:0009083">
    <property type="term" value="P:branched-chain amino acid catabolic process"/>
    <property type="evidence" value="ECO:0007669"/>
    <property type="project" value="UniProtKB-KW"/>
</dbReference>
<dbReference type="InterPro" id="IPR009075">
    <property type="entry name" value="AcylCo_DH/oxidase_C"/>
</dbReference>
<sequence>MDANDMTRFGFDLTETQLEIRDMMLRFATERLAPGAADRDRTEIFPHALINELAAMGTMAMKSAPEDDGPGLDNTGYALAIEALSRFDASIAVVAVASNLAAAILSKGATAEQRARYLAPVARGERGALSFALTEPGAGSDTAAIRTRATRDGDGWVLNGEKQWITGAAGAQLFTVFAKTPTETNPNAASCFVVPADTPGFRLGRIEDKMGLRSSGTAQLFFEDCQLPADALIGAPGDGFRLALSGISASRVAIAAQSIGIAERAYALGLDYATQRQAFGRPVAGFQNSRFAIADARTALDQCWLLMLRAARLLDRGIPIRAEASMAKLAASETCGRVVDQMLQLHGGNGYSRDYEIERLYRDARVMRIFEGTSEVQREVIARDILGS</sequence>
<keyword evidence="5 8" id="KW-0285">Flavoprotein</keyword>
<dbReference type="FunFam" id="1.20.140.10:FF:000001">
    <property type="entry name" value="Acyl-CoA dehydrogenase"/>
    <property type="match status" value="1"/>
</dbReference>
<dbReference type="InterPro" id="IPR009100">
    <property type="entry name" value="AcylCoA_DH/oxidase_NM_dom_sf"/>
</dbReference>
<dbReference type="Gene3D" id="1.20.140.10">
    <property type="entry name" value="Butyryl-CoA Dehydrogenase, subunit A, domain 3"/>
    <property type="match status" value="1"/>
</dbReference>
<gene>
    <name evidence="12" type="ORF">SAMN04488042_101745</name>
</gene>
<keyword evidence="7 8" id="KW-0560">Oxidoreductase</keyword>
<dbReference type="Proteomes" id="UP000199144">
    <property type="component" value="Unassembled WGS sequence"/>
</dbReference>
<dbReference type="InterPro" id="IPR046373">
    <property type="entry name" value="Acyl-CoA_Oxase/DH_mid-dom_sf"/>
</dbReference>
<keyword evidence="6 8" id="KW-0274">FAD</keyword>
<dbReference type="InterPro" id="IPR006089">
    <property type="entry name" value="Acyl-CoA_DH_CS"/>
</dbReference>
<evidence type="ECO:0000259" key="10">
    <source>
        <dbReference type="Pfam" id="PF02770"/>
    </source>
</evidence>
<dbReference type="Gene3D" id="2.40.110.10">
    <property type="entry name" value="Butyryl-CoA Dehydrogenase, subunit A, domain 2"/>
    <property type="match status" value="1"/>
</dbReference>
<dbReference type="OrthoDB" id="9775090at2"/>
<comment type="similarity">
    <text evidence="3 8">Belongs to the acyl-CoA dehydrogenase family.</text>
</comment>
<evidence type="ECO:0000256" key="2">
    <source>
        <dbReference type="ARBA" id="ARBA00005109"/>
    </source>
</evidence>
<evidence type="ECO:0000256" key="7">
    <source>
        <dbReference type="ARBA" id="ARBA00023002"/>
    </source>
</evidence>
<dbReference type="Pfam" id="PF02771">
    <property type="entry name" value="Acyl-CoA_dh_N"/>
    <property type="match status" value="1"/>
</dbReference>
<dbReference type="STRING" id="254406.SAMN04488042_101745"/>
<feature type="domain" description="Acyl-CoA dehydrogenase/oxidase C-terminal" evidence="9">
    <location>
        <begin position="237"/>
        <end position="385"/>
    </location>
</feature>
<proteinExistence type="inferred from homology"/>
<dbReference type="InterPro" id="IPR006091">
    <property type="entry name" value="Acyl-CoA_Oxase/DH_mid-dom"/>
</dbReference>
<dbReference type="InterPro" id="IPR013786">
    <property type="entry name" value="AcylCoA_DH/ox_N"/>
</dbReference>
<accession>A0A1I4IUX3</accession>
<evidence type="ECO:0000259" key="9">
    <source>
        <dbReference type="Pfam" id="PF00441"/>
    </source>
</evidence>
<evidence type="ECO:0000259" key="11">
    <source>
        <dbReference type="Pfam" id="PF02771"/>
    </source>
</evidence>
<evidence type="ECO:0000256" key="8">
    <source>
        <dbReference type="RuleBase" id="RU362125"/>
    </source>
</evidence>
<dbReference type="FunFam" id="2.40.110.10:FF:000001">
    <property type="entry name" value="Acyl-CoA dehydrogenase, mitochondrial"/>
    <property type="match status" value="1"/>
</dbReference>
<feature type="domain" description="Acyl-CoA oxidase/dehydrogenase middle" evidence="10">
    <location>
        <begin position="130"/>
        <end position="225"/>
    </location>
</feature>
<dbReference type="InterPro" id="IPR037069">
    <property type="entry name" value="AcylCoA_DH/ox_N_sf"/>
</dbReference>
<dbReference type="PANTHER" id="PTHR43884:SF12">
    <property type="entry name" value="ISOVALERYL-COA DEHYDROGENASE, MITOCHONDRIAL-RELATED"/>
    <property type="match status" value="1"/>
</dbReference>
<dbReference type="SUPFAM" id="SSF47203">
    <property type="entry name" value="Acyl-CoA dehydrogenase C-terminal domain-like"/>
    <property type="match status" value="1"/>
</dbReference>
<dbReference type="Pfam" id="PF02770">
    <property type="entry name" value="Acyl-CoA_dh_M"/>
    <property type="match status" value="1"/>
</dbReference>
<dbReference type="Pfam" id="PF00441">
    <property type="entry name" value="Acyl-CoA_dh_1"/>
    <property type="match status" value="1"/>
</dbReference>